<proteinExistence type="predicted"/>
<reference evidence="1 2" key="1">
    <citation type="journal article" date="2022" name="DNA Res.">
        <title>Chromosomal-level genome assembly of the orchid tree Bauhinia variegata (Leguminosae; Cercidoideae) supports the allotetraploid origin hypothesis of Bauhinia.</title>
        <authorList>
            <person name="Zhong Y."/>
            <person name="Chen Y."/>
            <person name="Zheng D."/>
            <person name="Pang J."/>
            <person name="Liu Y."/>
            <person name="Luo S."/>
            <person name="Meng S."/>
            <person name="Qian L."/>
            <person name="Wei D."/>
            <person name="Dai S."/>
            <person name="Zhou R."/>
        </authorList>
    </citation>
    <scope>NUCLEOTIDE SEQUENCE [LARGE SCALE GENOMIC DNA]</scope>
    <source>
        <strain evidence="1">BV-YZ2020</strain>
    </source>
</reference>
<sequence>MEAEREQLGAGVSSLATASAELISENPATLPVLAISDAIRRRQKGYIRFHLNLSPISACVSSSRSSRFVRFGSAENSLKTKKKTLFQSGF</sequence>
<evidence type="ECO:0000313" key="1">
    <source>
        <dbReference type="EMBL" id="KAI4335087.1"/>
    </source>
</evidence>
<gene>
    <name evidence="1" type="ORF">L6164_013767</name>
</gene>
<comment type="caution">
    <text evidence="1">The sequence shown here is derived from an EMBL/GenBank/DDBJ whole genome shotgun (WGS) entry which is preliminary data.</text>
</comment>
<organism evidence="1 2">
    <name type="scientific">Bauhinia variegata</name>
    <name type="common">Purple orchid tree</name>
    <name type="synonym">Phanera variegata</name>
    <dbReference type="NCBI Taxonomy" id="167791"/>
    <lineage>
        <taxon>Eukaryota</taxon>
        <taxon>Viridiplantae</taxon>
        <taxon>Streptophyta</taxon>
        <taxon>Embryophyta</taxon>
        <taxon>Tracheophyta</taxon>
        <taxon>Spermatophyta</taxon>
        <taxon>Magnoliopsida</taxon>
        <taxon>eudicotyledons</taxon>
        <taxon>Gunneridae</taxon>
        <taxon>Pentapetalae</taxon>
        <taxon>rosids</taxon>
        <taxon>fabids</taxon>
        <taxon>Fabales</taxon>
        <taxon>Fabaceae</taxon>
        <taxon>Cercidoideae</taxon>
        <taxon>Cercideae</taxon>
        <taxon>Bauhiniinae</taxon>
        <taxon>Bauhinia</taxon>
    </lineage>
</organism>
<accession>A0ACB9NGM9</accession>
<dbReference type="Proteomes" id="UP000828941">
    <property type="component" value="Chromosome 6"/>
</dbReference>
<keyword evidence="2" id="KW-1185">Reference proteome</keyword>
<dbReference type="EMBL" id="CM039431">
    <property type="protein sequence ID" value="KAI4335087.1"/>
    <property type="molecule type" value="Genomic_DNA"/>
</dbReference>
<protein>
    <submittedName>
        <fullName evidence="1">Uncharacterized protein</fullName>
    </submittedName>
</protein>
<evidence type="ECO:0000313" key="2">
    <source>
        <dbReference type="Proteomes" id="UP000828941"/>
    </source>
</evidence>
<name>A0ACB9NGM9_BAUVA</name>